<evidence type="ECO:0000313" key="1">
    <source>
        <dbReference type="EMBL" id="GGB31537.1"/>
    </source>
</evidence>
<name>A0A916T4A1_9ACTN</name>
<sequence>MVTVRPLTLDAFEDLPEHDRTCVFWEVDPDLVPQTPPTGETSRFASEFDKEAWISMLLLEWGTCGQLAVDSESKQATGVAFYAPPGRVPRARWFPTAPVSADAVILTSIRTVADSPGVAVALADAVIDDLISRGVRAIEAFGIIRSAFADSFPDDICAEAMIDADFLKDSGFDLVAPHHKFPRFRLELDEGLGWKAGVELALEKLVIAATLELSGSERIAVAV</sequence>
<comment type="caution">
    <text evidence="1">The sequence shown here is derived from an EMBL/GenBank/DDBJ whole genome shotgun (WGS) entry which is preliminary data.</text>
</comment>
<dbReference type="RefSeq" id="WP_188586422.1">
    <property type="nucleotide sequence ID" value="NZ_BMGC01000011.1"/>
</dbReference>
<reference evidence="1" key="2">
    <citation type="submission" date="2020-09" db="EMBL/GenBank/DDBJ databases">
        <authorList>
            <person name="Sun Q."/>
            <person name="Zhou Y."/>
        </authorList>
    </citation>
    <scope>NUCLEOTIDE SEQUENCE</scope>
    <source>
        <strain evidence="1">CGMCC 1.12827</strain>
    </source>
</reference>
<keyword evidence="2" id="KW-1185">Reference proteome</keyword>
<gene>
    <name evidence="1" type="ORF">GCM10011489_19660</name>
</gene>
<evidence type="ECO:0000313" key="2">
    <source>
        <dbReference type="Proteomes" id="UP000621454"/>
    </source>
</evidence>
<accession>A0A916T4A1</accession>
<reference evidence="1" key="1">
    <citation type="journal article" date="2014" name="Int. J. Syst. Evol. Microbiol.">
        <title>Complete genome sequence of Corynebacterium casei LMG S-19264T (=DSM 44701T), isolated from a smear-ripened cheese.</title>
        <authorList>
            <consortium name="US DOE Joint Genome Institute (JGI-PGF)"/>
            <person name="Walter F."/>
            <person name="Albersmeier A."/>
            <person name="Kalinowski J."/>
            <person name="Ruckert C."/>
        </authorList>
    </citation>
    <scope>NUCLEOTIDE SEQUENCE</scope>
    <source>
        <strain evidence="1">CGMCC 1.12827</strain>
    </source>
</reference>
<dbReference type="EMBL" id="BMGC01000011">
    <property type="protein sequence ID" value="GGB31537.1"/>
    <property type="molecule type" value="Genomic_DNA"/>
</dbReference>
<proteinExistence type="predicted"/>
<organism evidence="1 2">
    <name type="scientific">Gordonia jinhuaensis</name>
    <dbReference type="NCBI Taxonomy" id="1517702"/>
    <lineage>
        <taxon>Bacteria</taxon>
        <taxon>Bacillati</taxon>
        <taxon>Actinomycetota</taxon>
        <taxon>Actinomycetes</taxon>
        <taxon>Mycobacteriales</taxon>
        <taxon>Gordoniaceae</taxon>
        <taxon>Gordonia</taxon>
    </lineage>
</organism>
<dbReference type="Proteomes" id="UP000621454">
    <property type="component" value="Unassembled WGS sequence"/>
</dbReference>
<dbReference type="AlphaFoldDB" id="A0A916T4A1"/>
<evidence type="ECO:0008006" key="3">
    <source>
        <dbReference type="Google" id="ProtNLM"/>
    </source>
</evidence>
<protein>
    <recommendedName>
        <fullName evidence="3">GNAT family N-acetyltransferase</fullName>
    </recommendedName>
</protein>